<feature type="coiled-coil region" evidence="1">
    <location>
        <begin position="734"/>
        <end position="798"/>
    </location>
</feature>
<evidence type="ECO:0000313" key="4">
    <source>
        <dbReference type="Proteomes" id="UP000050424"/>
    </source>
</evidence>
<feature type="compositionally biased region" description="Polar residues" evidence="2">
    <location>
        <begin position="353"/>
        <end position="362"/>
    </location>
</feature>
<evidence type="ECO:0008006" key="5">
    <source>
        <dbReference type="Google" id="ProtNLM"/>
    </source>
</evidence>
<dbReference type="Gene3D" id="3.40.395.10">
    <property type="entry name" value="Adenoviral Proteinase, Chain A"/>
    <property type="match status" value="1"/>
</dbReference>
<dbReference type="OrthoDB" id="5071693at2759"/>
<gene>
    <name evidence="3" type="ORF">AK830_g1261</name>
</gene>
<name>A0A0P7BV30_9HYPO</name>
<feature type="region of interest" description="Disordered" evidence="2">
    <location>
        <begin position="350"/>
        <end position="456"/>
    </location>
</feature>
<evidence type="ECO:0000256" key="1">
    <source>
        <dbReference type="SAM" id="Coils"/>
    </source>
</evidence>
<accession>A0A0P7BV30</accession>
<evidence type="ECO:0000256" key="2">
    <source>
        <dbReference type="SAM" id="MobiDB-lite"/>
    </source>
</evidence>
<dbReference type="AlphaFoldDB" id="A0A0P7BV30"/>
<feature type="compositionally biased region" description="Basic and acidic residues" evidence="2">
    <location>
        <begin position="404"/>
        <end position="417"/>
    </location>
</feature>
<sequence>MPRKLRRRVQALSDEDEPENSHQELDAGVPPQPQDSADHVRERRVQEFIRLAKTGSKDILQHYESLIDEFDGIDVAIPPYIKAIVKTLQRAAEPQFVPRDKRRGLDHRLGVIATNWGVTKDDLADFFGNDTYLSRNIIDRLYTLASRVDFESSTRLLLDAQRARRDRNPEDDDLGQWKGISRSILWMPRDIDQAMEASGAFRDPGQATEAREQETAPPLLENDEEVFDDDGNPKNEASFSPGFVQATQSRTTRRPVVDQDATAPSREPSTPGSRTRGSVDGSDVALISSPSAKRTCKRLPGDASSQPAPLRFIDVLSSSPIEEGRRNEPLRSRSWGIDVVEGSALSPAFRMEPSSTQLATSETSEHQAHVSILSESPSPKNKNLHSAVRNEEPGLPGIRKRKVHDQGEPPDLDRQRQDVGNQCNDRIPQTDYADITDDAGDTHQETATTKGSRNIPYGSPDTLQHLAPGVMLDDKAIFCLFTILTDAEPRVFSCIDPLLVTSRSANVSSNPETTLLVPLHHPAIPHWTLAVIHPDRHVIDFYDSLPNDSHKQQAVDLLQGLMPRLFPGGPSWMLASRLTPPQDNSHGCGLIILVVALCVVTSCALPAVVNGACWRLVFSSFLMKSHWHQSVIDDFVSSVIASGSINASTLPVPVFSRISGPACLEKIADQAYHHTQDFKRFLSDLQANGTRQRRKLALTIENLVDARTILGRLLSARSETTVAATTHINLVAELDEMNESRSKCEQEAAHLRSLLVLRSNALPHKTIQGGLSQCARRISKISKSIKELKKQQKRQEGQAESKMALEKASKFCERFLFAVQAGADGVERAMEKLSGL</sequence>
<evidence type="ECO:0000313" key="3">
    <source>
        <dbReference type="EMBL" id="KPM45250.1"/>
    </source>
</evidence>
<feature type="compositionally biased region" description="Acidic residues" evidence="2">
    <location>
        <begin position="221"/>
        <end position="230"/>
    </location>
</feature>
<dbReference type="SUPFAM" id="SSF54001">
    <property type="entry name" value="Cysteine proteinases"/>
    <property type="match status" value="1"/>
</dbReference>
<feature type="region of interest" description="Disordered" evidence="2">
    <location>
        <begin position="1"/>
        <end position="40"/>
    </location>
</feature>
<dbReference type="InterPro" id="IPR038765">
    <property type="entry name" value="Papain-like_cys_pep_sf"/>
</dbReference>
<feature type="compositionally biased region" description="Polar residues" evidence="2">
    <location>
        <begin position="267"/>
        <end position="276"/>
    </location>
</feature>
<dbReference type="STRING" id="78410.A0A0P7BV30"/>
<reference evidence="3 4" key="1">
    <citation type="submission" date="2015-09" db="EMBL/GenBank/DDBJ databases">
        <title>Draft genome of a European isolate of the apple canker pathogen Neonectria ditissima.</title>
        <authorList>
            <person name="Gomez-Cortecero A."/>
            <person name="Harrison R.J."/>
            <person name="Armitage A.D."/>
        </authorList>
    </citation>
    <scope>NUCLEOTIDE SEQUENCE [LARGE SCALE GENOMIC DNA]</scope>
    <source>
        <strain evidence="3 4">R09/05</strain>
    </source>
</reference>
<proteinExistence type="predicted"/>
<protein>
    <recommendedName>
        <fullName evidence="5">Ubiquitin-like protease family profile domain-containing protein</fullName>
    </recommendedName>
</protein>
<keyword evidence="4" id="KW-1185">Reference proteome</keyword>
<feature type="region of interest" description="Disordered" evidence="2">
    <location>
        <begin position="200"/>
        <end position="284"/>
    </location>
</feature>
<comment type="caution">
    <text evidence="3">The sequence shown here is derived from an EMBL/GenBank/DDBJ whole genome shotgun (WGS) entry which is preliminary data.</text>
</comment>
<dbReference type="EMBL" id="LKCW01000009">
    <property type="protein sequence ID" value="KPM45250.1"/>
    <property type="molecule type" value="Genomic_DNA"/>
</dbReference>
<dbReference type="Proteomes" id="UP000050424">
    <property type="component" value="Unassembled WGS sequence"/>
</dbReference>
<keyword evidence="1" id="KW-0175">Coiled coil</keyword>
<organism evidence="3 4">
    <name type="scientific">Neonectria ditissima</name>
    <dbReference type="NCBI Taxonomy" id="78410"/>
    <lineage>
        <taxon>Eukaryota</taxon>
        <taxon>Fungi</taxon>
        <taxon>Dikarya</taxon>
        <taxon>Ascomycota</taxon>
        <taxon>Pezizomycotina</taxon>
        <taxon>Sordariomycetes</taxon>
        <taxon>Hypocreomycetidae</taxon>
        <taxon>Hypocreales</taxon>
        <taxon>Nectriaceae</taxon>
        <taxon>Neonectria</taxon>
    </lineage>
</organism>